<evidence type="ECO:0000313" key="1">
    <source>
        <dbReference type="EMBL" id="CAL4181135.1"/>
    </source>
</evidence>
<evidence type="ECO:0000313" key="2">
    <source>
        <dbReference type="Proteomes" id="UP001497623"/>
    </source>
</evidence>
<proteinExistence type="predicted"/>
<comment type="caution">
    <text evidence="1">The sequence shown here is derived from an EMBL/GenBank/DDBJ whole genome shotgun (WGS) entry which is preliminary data.</text>
</comment>
<name>A0AAV2SEP1_MEGNR</name>
<protein>
    <submittedName>
        <fullName evidence="1">Uncharacterized protein</fullName>
    </submittedName>
</protein>
<keyword evidence="2" id="KW-1185">Reference proteome</keyword>
<sequence>MADDMKKTLQELLHTSKEGNTPMQTNQEKQLPNSIKGVMNALRVCTEEIHKKGNAVDIFDTYIKQLAIAQRLVRENSINTHFNADIIVHQITDQRGFVSGLLEFWSTSFSLQSKYWQLRVNVPQNNGLHILSAKVPFIQSQEKFSVPLSLLKINPICNLEPLEIMCSLVFQHFSTSHPVCVIPVCKTFVDVYHFLTPQRTINSKVVQPVLGNQKQGFLMKNVTCELSEEKGNKALIAMDSCESPVSFRHSPAAVNILSKIIHIPVNNDSITSDKKFESRLWYEQYCIDFNVSFITTTKPWRISVTCKGSCSPLILCARRALVRRLMDLPNHSTHISLPSNILNEVHQIRRVIEYESSRATSASSLWHLHYTSSKCTSLIPL</sequence>
<gene>
    <name evidence="1" type="ORF">MNOR_LOCUS35385</name>
</gene>
<organism evidence="1 2">
    <name type="scientific">Meganyctiphanes norvegica</name>
    <name type="common">Northern krill</name>
    <name type="synonym">Thysanopoda norvegica</name>
    <dbReference type="NCBI Taxonomy" id="48144"/>
    <lineage>
        <taxon>Eukaryota</taxon>
        <taxon>Metazoa</taxon>
        <taxon>Ecdysozoa</taxon>
        <taxon>Arthropoda</taxon>
        <taxon>Crustacea</taxon>
        <taxon>Multicrustacea</taxon>
        <taxon>Malacostraca</taxon>
        <taxon>Eumalacostraca</taxon>
        <taxon>Eucarida</taxon>
        <taxon>Euphausiacea</taxon>
        <taxon>Euphausiidae</taxon>
        <taxon>Meganyctiphanes</taxon>
    </lineage>
</organism>
<dbReference type="EMBL" id="CAXKWB010058801">
    <property type="protein sequence ID" value="CAL4181135.1"/>
    <property type="molecule type" value="Genomic_DNA"/>
</dbReference>
<dbReference type="Proteomes" id="UP001497623">
    <property type="component" value="Unassembled WGS sequence"/>
</dbReference>
<dbReference type="AlphaFoldDB" id="A0AAV2SEP1"/>
<accession>A0AAV2SEP1</accession>
<reference evidence="1 2" key="1">
    <citation type="submission" date="2024-05" db="EMBL/GenBank/DDBJ databases">
        <authorList>
            <person name="Wallberg A."/>
        </authorList>
    </citation>
    <scope>NUCLEOTIDE SEQUENCE [LARGE SCALE GENOMIC DNA]</scope>
</reference>